<dbReference type="InterPro" id="IPR014031">
    <property type="entry name" value="Ketoacyl_synth_C"/>
</dbReference>
<organism evidence="6 7">
    <name type="scientific">Kribbella rubisoli</name>
    <dbReference type="NCBI Taxonomy" id="3075929"/>
    <lineage>
        <taxon>Bacteria</taxon>
        <taxon>Bacillati</taxon>
        <taxon>Actinomycetota</taxon>
        <taxon>Actinomycetes</taxon>
        <taxon>Propionibacteriales</taxon>
        <taxon>Kribbellaceae</taxon>
        <taxon>Kribbella</taxon>
    </lineage>
</organism>
<dbReference type="InterPro" id="IPR020841">
    <property type="entry name" value="PKS_Beta-ketoAc_synthase_dom"/>
</dbReference>
<protein>
    <submittedName>
        <fullName evidence="6">3-oxoacyl-(Acyl-carrier-protein) synthase</fullName>
    </submittedName>
</protein>
<dbReference type="GO" id="GO:0004315">
    <property type="term" value="F:3-oxoacyl-[acyl-carrier-protein] synthase activity"/>
    <property type="evidence" value="ECO:0007669"/>
    <property type="project" value="TreeGrafter"/>
</dbReference>
<dbReference type="OrthoDB" id="2523650at2"/>
<dbReference type="PANTHER" id="PTHR11712:SF336">
    <property type="entry name" value="3-OXOACYL-[ACYL-CARRIER-PROTEIN] SYNTHASE, MITOCHONDRIAL"/>
    <property type="match status" value="1"/>
</dbReference>
<evidence type="ECO:0000313" key="7">
    <source>
        <dbReference type="Proteomes" id="UP000292027"/>
    </source>
</evidence>
<comment type="caution">
    <text evidence="6">The sequence shown here is derived from an EMBL/GenBank/DDBJ whole genome shotgun (WGS) entry which is preliminary data.</text>
</comment>
<dbReference type="RefSeq" id="WP_130441391.1">
    <property type="nucleotide sequence ID" value="NZ_SHKR01000011.1"/>
</dbReference>
<reference evidence="6 7" key="1">
    <citation type="journal article" date="2015" name="Stand. Genomic Sci.">
        <title>Genomic Encyclopedia of Bacterial and Archaeal Type Strains, Phase III: the genomes of soil and plant-associated and newly described type strains.</title>
        <authorList>
            <person name="Whitman W.B."/>
            <person name="Woyke T."/>
            <person name="Klenk H.P."/>
            <person name="Zhou Y."/>
            <person name="Lilburn T.G."/>
            <person name="Beck B.J."/>
            <person name="De Vos P."/>
            <person name="Vandamme P."/>
            <person name="Eisen J.A."/>
            <person name="Garrity G."/>
            <person name="Hugenholtz P."/>
            <person name="Kyrpides N.C."/>
        </authorList>
    </citation>
    <scope>NUCLEOTIDE SEQUENCE [LARGE SCALE GENOMIC DNA]</scope>
    <source>
        <strain evidence="6 7">VKM Ac-2540</strain>
    </source>
</reference>
<evidence type="ECO:0000256" key="2">
    <source>
        <dbReference type="ARBA" id="ARBA00022679"/>
    </source>
</evidence>
<feature type="region of interest" description="Disordered" evidence="4">
    <location>
        <begin position="251"/>
        <end position="275"/>
    </location>
</feature>
<keyword evidence="2 3" id="KW-0808">Transferase</keyword>
<comment type="similarity">
    <text evidence="1 3">Belongs to the thiolase-like superfamily. Beta-ketoacyl-ACP synthases family.</text>
</comment>
<sequence>MSESLPVAVTGMSIMTALGRGPSAQLSGTPAFAEVTRFDTSNRRTHHAAIAADAGTLEEELDQAIAEACAQAGVDRNTTPLLLALHEPPTRDFGQLRTYTSACVSATTALADAATLIRLGRLDRVVVAAAYLVEPYQYALFDTGRALSTDGAVRPFSLNRTGTLLGDGVAAVVLQPGEGLAQLLACSRTGDAHHPVQPAPNGQGLTTAIQSALHKAGLAPADIGYVNANATGTTYADAAESAALTRAFDGLTHRSEGSTPGARGGDPQRDGLTHQAGPEGAVRALAGRAGWGGPAVSSTKGVHGHALEASGLVEFVVTVAALRSGKLPVNAGFLEADPPCGVDLILDAPRLVSSPYAMSLNSAFGGANTALVVRVG</sequence>
<dbReference type="InterPro" id="IPR000794">
    <property type="entry name" value="Beta-ketoacyl_synthase"/>
</dbReference>
<evidence type="ECO:0000259" key="5">
    <source>
        <dbReference type="PROSITE" id="PS52004"/>
    </source>
</evidence>
<dbReference type="Pfam" id="PF02801">
    <property type="entry name" value="Ketoacyl-synt_C"/>
    <property type="match status" value="2"/>
</dbReference>
<dbReference type="AlphaFoldDB" id="A0A4Q7X9V1"/>
<dbReference type="Proteomes" id="UP000292027">
    <property type="component" value="Unassembled WGS sequence"/>
</dbReference>
<keyword evidence="7" id="KW-1185">Reference proteome</keyword>
<dbReference type="PROSITE" id="PS52004">
    <property type="entry name" value="KS3_2"/>
    <property type="match status" value="1"/>
</dbReference>
<gene>
    <name evidence="6" type="ORF">EV645_1696</name>
</gene>
<dbReference type="Gene3D" id="3.40.47.10">
    <property type="match status" value="1"/>
</dbReference>
<dbReference type="PANTHER" id="PTHR11712">
    <property type="entry name" value="POLYKETIDE SYNTHASE-RELATED"/>
    <property type="match status" value="1"/>
</dbReference>
<dbReference type="SMART" id="SM00825">
    <property type="entry name" value="PKS_KS"/>
    <property type="match status" value="1"/>
</dbReference>
<evidence type="ECO:0000256" key="1">
    <source>
        <dbReference type="ARBA" id="ARBA00008467"/>
    </source>
</evidence>
<proteinExistence type="inferred from homology"/>
<accession>A0A4Q7X9V1</accession>
<name>A0A4Q7X9V1_9ACTN</name>
<feature type="domain" description="Ketosynthase family 3 (KS3)" evidence="5">
    <location>
        <begin position="1"/>
        <end position="375"/>
    </location>
</feature>
<dbReference type="SUPFAM" id="SSF53901">
    <property type="entry name" value="Thiolase-like"/>
    <property type="match status" value="2"/>
</dbReference>
<evidence type="ECO:0000256" key="3">
    <source>
        <dbReference type="RuleBase" id="RU003694"/>
    </source>
</evidence>
<dbReference type="InterPro" id="IPR016039">
    <property type="entry name" value="Thiolase-like"/>
</dbReference>
<dbReference type="Pfam" id="PF00109">
    <property type="entry name" value="ketoacyl-synt"/>
    <property type="match status" value="1"/>
</dbReference>
<dbReference type="InterPro" id="IPR014030">
    <property type="entry name" value="Ketoacyl_synth_N"/>
</dbReference>
<dbReference type="EMBL" id="SHKR01000011">
    <property type="protein sequence ID" value="RZU19485.1"/>
    <property type="molecule type" value="Genomic_DNA"/>
</dbReference>
<evidence type="ECO:0000256" key="4">
    <source>
        <dbReference type="SAM" id="MobiDB-lite"/>
    </source>
</evidence>
<evidence type="ECO:0000313" key="6">
    <source>
        <dbReference type="EMBL" id="RZU19485.1"/>
    </source>
</evidence>
<dbReference type="GO" id="GO:0006633">
    <property type="term" value="P:fatty acid biosynthetic process"/>
    <property type="evidence" value="ECO:0007669"/>
    <property type="project" value="TreeGrafter"/>
</dbReference>